<evidence type="ECO:0000256" key="3">
    <source>
        <dbReference type="ARBA" id="ARBA00020222"/>
    </source>
</evidence>
<dbReference type="RefSeq" id="XP_002545973.1">
    <property type="nucleotide sequence ID" value="XM_002545927.1"/>
</dbReference>
<dbReference type="GO" id="GO:0005743">
    <property type="term" value="C:mitochondrial inner membrane"/>
    <property type="evidence" value="ECO:0007669"/>
    <property type="project" value="UniProtKB-SubCell"/>
</dbReference>
<dbReference type="Pfam" id="PF10443">
    <property type="entry name" value="RNA12"/>
    <property type="match status" value="1"/>
</dbReference>
<name>C5M3W5_CANTT</name>
<dbReference type="PANTHER" id="PTHR32198:SF2">
    <property type="entry name" value="MITOCHONDRIAL ESCAPE PROTEIN 2"/>
    <property type="match status" value="1"/>
</dbReference>
<comment type="subcellular location">
    <subcellularLocation>
        <location evidence="1 11">Mitochondrion inner membrane</location>
        <topology evidence="1 11">Single-pass membrane protein</topology>
    </subcellularLocation>
</comment>
<dbReference type="VEuPathDB" id="FungiDB:CTRG_00754"/>
<gene>
    <name evidence="14" type="ORF">CTRG_00754</name>
</gene>
<evidence type="ECO:0000256" key="11">
    <source>
        <dbReference type="RuleBase" id="RU367108"/>
    </source>
</evidence>
<keyword evidence="11" id="KW-0694">RNA-binding</keyword>
<dbReference type="GO" id="GO:0003723">
    <property type="term" value="F:RNA binding"/>
    <property type="evidence" value="ECO:0007669"/>
    <property type="project" value="UniProtKB-UniRule"/>
</dbReference>
<evidence type="ECO:0000256" key="12">
    <source>
        <dbReference type="SAM" id="MobiDB-lite"/>
    </source>
</evidence>
<keyword evidence="15" id="KW-1185">Reference proteome</keyword>
<feature type="domain" description="Mitochondrial escape protein 2 C-terminal" evidence="13">
    <location>
        <begin position="391"/>
        <end position="820"/>
    </location>
</feature>
<dbReference type="Proteomes" id="UP000002037">
    <property type="component" value="Unassembled WGS sequence"/>
</dbReference>
<dbReference type="SUPFAM" id="SSF54928">
    <property type="entry name" value="RNA-binding domain, RBD"/>
    <property type="match status" value="1"/>
</dbReference>
<evidence type="ECO:0000256" key="9">
    <source>
        <dbReference type="ARBA" id="ARBA00023136"/>
    </source>
</evidence>
<keyword evidence="8 11" id="KW-0496">Mitochondrion</keyword>
<keyword evidence="5" id="KW-0812">Transmembrane</keyword>
<dbReference type="InterPro" id="IPR018850">
    <property type="entry name" value="Mt_escape_2_C"/>
</dbReference>
<keyword evidence="4 11" id="KW-0507">mRNA processing</keyword>
<protein>
    <recommendedName>
        <fullName evidence="3 11">Mitochondrial escape protein 2</fullName>
    </recommendedName>
</protein>
<evidence type="ECO:0000256" key="1">
    <source>
        <dbReference type="ARBA" id="ARBA00004434"/>
    </source>
</evidence>
<evidence type="ECO:0000256" key="7">
    <source>
        <dbReference type="ARBA" id="ARBA00022989"/>
    </source>
</evidence>
<evidence type="ECO:0000313" key="14">
    <source>
        <dbReference type="EMBL" id="EER36015.1"/>
    </source>
</evidence>
<keyword evidence="7" id="KW-1133">Transmembrane helix</keyword>
<dbReference type="AlphaFoldDB" id="C5M3W5"/>
<evidence type="ECO:0000256" key="10">
    <source>
        <dbReference type="ARBA" id="ARBA00025276"/>
    </source>
</evidence>
<accession>C5M3W5</accession>
<dbReference type="CDD" id="cd12433">
    <property type="entry name" value="RRM_Yme2p_like"/>
    <property type="match status" value="1"/>
</dbReference>
<evidence type="ECO:0000259" key="13">
    <source>
        <dbReference type="Pfam" id="PF10443"/>
    </source>
</evidence>
<dbReference type="OrthoDB" id="10267654at2759"/>
<dbReference type="HOGENOM" id="CLU_007861_1_0_1"/>
<evidence type="ECO:0000256" key="6">
    <source>
        <dbReference type="ARBA" id="ARBA00022792"/>
    </source>
</evidence>
<comment type="similarity">
    <text evidence="2 11">Belongs to the YME2 family.</text>
</comment>
<dbReference type="InterPro" id="IPR034260">
    <property type="entry name" value="Yme2_RRM"/>
</dbReference>
<feature type="region of interest" description="Disordered" evidence="12">
    <location>
        <begin position="358"/>
        <end position="378"/>
    </location>
</feature>
<sequence>MLVQLVRRPIAWRPLLYPTSQLRFYSTDLEKLKKESDTTESDNSASTTGVIDKKHSEVLLYYDHIYPFTVSHNRLAQYLSRFTFPWVRKFDDEKLKQKVWNLSTPLPAGSTITEFVSLKRDSGVFVKFSYPPDVEATKFIEEIRQNVRNNDEKRSNANVVSRMLSYVWGTAPNVYSVKGVPWIEDMKRFPSTKISVKFEGDPLTEEELYVLFRRYGLINDIQPGPSEAFIYFHSMSAAVCAKHCITGMSLNGGKTVLHIQFVPIPRNNFLANVLSNHTKIAIPILIALLATFAVLIFDPIREWFIEYKILHSGKTFEQIKQNRWFKYLYVPYRTIVDWMYSGYDYIDQQIHEVARVTTNGGSSDGEEDDGSGDGPSVRDMQKESSMFWIERYEKSKQLQLWIMENANTFIVVKGPQGSGKEEFVLDHTLSRDDKLNKKVLVVECDKLGKSRSDNNLIDTAATQLGYFPVFTWTNTVSRFVDLGVQGLTGQKSGLSESKETQIKNMFSLATQAIRKITNSEYKKYVKSVERRNKRLKDDEKLEILREEDFLQQRPESKPVIVLNQFARRADVRSNDFVYPLLAEWASGLVQNNIAHVIILTADIGSVQLLNDALPNQVFKDISLSDASMTSSKQYVCDALKIKDTGPLDACLKPLGGRMLDLQSFIRRLKSGESPEQAVHEMITQAAELITTFFLSSHHKFGAGDSTWNAAQVWLIMKLLTQCETINFLELVKSPLFKANKETIETLTTLEKYDLISLQRDKGVLSKISTGRPLFKAAFENIIGDRRIWQLYETDYITALIGVEVTKIQKMEDELEKIYKIGKVDGRIEYLSKKIEASSAKIVEYEKKAAEVAADSQSKNTSFLGIKF</sequence>
<evidence type="ECO:0000256" key="8">
    <source>
        <dbReference type="ARBA" id="ARBA00023128"/>
    </source>
</evidence>
<evidence type="ECO:0000313" key="15">
    <source>
        <dbReference type="Proteomes" id="UP000002037"/>
    </source>
</evidence>
<dbReference type="GO" id="GO:0006397">
    <property type="term" value="P:mRNA processing"/>
    <property type="evidence" value="ECO:0007669"/>
    <property type="project" value="UniProtKB-UniRule"/>
</dbReference>
<comment type="function">
    <text evidence="10 11">Plays a role in maintaining the mitochondrial genome and in controlling the mtDNA escape. Involved in the regulation of mtDNA nucleotide structure and number. May have a dispensable role in early maturation of pre-rRNA.</text>
</comment>
<keyword evidence="6 11" id="KW-0999">Mitochondrion inner membrane</keyword>
<dbReference type="EMBL" id="GG692395">
    <property type="protein sequence ID" value="EER36015.1"/>
    <property type="molecule type" value="Genomic_DNA"/>
</dbReference>
<reference evidence="14 15" key="1">
    <citation type="journal article" date="2009" name="Nature">
        <title>Evolution of pathogenicity and sexual reproduction in eight Candida genomes.</title>
        <authorList>
            <person name="Butler G."/>
            <person name="Rasmussen M.D."/>
            <person name="Lin M.F."/>
            <person name="Santos M.A."/>
            <person name="Sakthikumar S."/>
            <person name="Munro C.A."/>
            <person name="Rheinbay E."/>
            <person name="Grabherr M."/>
            <person name="Forche A."/>
            <person name="Reedy J.L."/>
            <person name="Agrafioti I."/>
            <person name="Arnaud M.B."/>
            <person name="Bates S."/>
            <person name="Brown A.J."/>
            <person name="Brunke S."/>
            <person name="Costanzo M.C."/>
            <person name="Fitzpatrick D.A."/>
            <person name="de Groot P.W."/>
            <person name="Harris D."/>
            <person name="Hoyer L.L."/>
            <person name="Hube B."/>
            <person name="Klis F.M."/>
            <person name="Kodira C."/>
            <person name="Lennard N."/>
            <person name="Logue M.E."/>
            <person name="Martin R."/>
            <person name="Neiman A.M."/>
            <person name="Nikolaou E."/>
            <person name="Quail M.A."/>
            <person name="Quinn J."/>
            <person name="Santos M.C."/>
            <person name="Schmitzberger F.F."/>
            <person name="Sherlock G."/>
            <person name="Shah P."/>
            <person name="Silverstein K.A."/>
            <person name="Skrzypek M.S."/>
            <person name="Soll D."/>
            <person name="Staggs R."/>
            <person name="Stansfield I."/>
            <person name="Stumpf M.P."/>
            <person name="Sudbery P.E."/>
            <person name="Srikantha T."/>
            <person name="Zeng Q."/>
            <person name="Berman J."/>
            <person name="Berriman M."/>
            <person name="Heitman J."/>
            <person name="Gow N.A."/>
            <person name="Lorenz M.C."/>
            <person name="Birren B.W."/>
            <person name="Kellis M."/>
            <person name="Cuomo C.A."/>
        </authorList>
    </citation>
    <scope>NUCLEOTIDE SEQUENCE [LARGE SCALE GENOMIC DNA]</scope>
    <source>
        <strain evidence="15">ATCC MYA-3404 / T1</strain>
    </source>
</reference>
<dbReference type="KEGG" id="ctp:CTRG_00754"/>
<evidence type="ECO:0000256" key="2">
    <source>
        <dbReference type="ARBA" id="ARBA00010320"/>
    </source>
</evidence>
<dbReference type="GeneID" id="8302172"/>
<keyword evidence="9" id="KW-0472">Membrane</keyword>
<evidence type="ECO:0000256" key="4">
    <source>
        <dbReference type="ARBA" id="ARBA00022664"/>
    </source>
</evidence>
<dbReference type="InterPro" id="IPR035979">
    <property type="entry name" value="RBD_domain_sf"/>
</dbReference>
<organism evidence="14 15">
    <name type="scientific">Candida tropicalis (strain ATCC MYA-3404 / T1)</name>
    <name type="common">Yeast</name>
    <dbReference type="NCBI Taxonomy" id="294747"/>
    <lineage>
        <taxon>Eukaryota</taxon>
        <taxon>Fungi</taxon>
        <taxon>Dikarya</taxon>
        <taxon>Ascomycota</taxon>
        <taxon>Saccharomycotina</taxon>
        <taxon>Pichiomycetes</taxon>
        <taxon>Debaryomycetaceae</taxon>
        <taxon>Candida/Lodderomyces clade</taxon>
        <taxon>Candida</taxon>
    </lineage>
</organism>
<dbReference type="PANTHER" id="PTHR32198">
    <property type="entry name" value="MITOCHONDRIAL ESCAPE PROTEIN 2"/>
    <property type="match status" value="1"/>
</dbReference>
<proteinExistence type="inferred from homology"/>
<dbReference type="InterPro" id="IPR039627">
    <property type="entry name" value="Yme2_C"/>
</dbReference>
<dbReference type="eggNOG" id="ENOG502QS0P">
    <property type="taxonomic scope" value="Eukaryota"/>
</dbReference>
<evidence type="ECO:0000256" key="5">
    <source>
        <dbReference type="ARBA" id="ARBA00022692"/>
    </source>
</evidence>